<dbReference type="InterPro" id="IPR011041">
    <property type="entry name" value="Quinoprot_gluc/sorb_DH_b-prop"/>
</dbReference>
<accession>A0A853A7M8</accession>
<feature type="compositionally biased region" description="Low complexity" evidence="1">
    <location>
        <begin position="49"/>
        <end position="94"/>
    </location>
</feature>
<feature type="domain" description="Glucose/Sorbosone dehydrogenase" evidence="2">
    <location>
        <begin position="108"/>
        <end position="408"/>
    </location>
</feature>
<dbReference type="InterPro" id="IPR012938">
    <property type="entry name" value="Glc/Sorbosone_DH"/>
</dbReference>
<keyword evidence="4" id="KW-1185">Reference proteome</keyword>
<dbReference type="Proteomes" id="UP000567795">
    <property type="component" value="Unassembled WGS sequence"/>
</dbReference>
<dbReference type="SUPFAM" id="SSF50952">
    <property type="entry name" value="Soluble quinoprotein glucose dehydrogenase"/>
    <property type="match status" value="1"/>
</dbReference>
<feature type="compositionally biased region" description="Pro residues" evidence="1">
    <location>
        <begin position="1"/>
        <end position="10"/>
    </location>
</feature>
<dbReference type="PANTHER" id="PTHR19328">
    <property type="entry name" value="HEDGEHOG-INTERACTING PROTEIN"/>
    <property type="match status" value="1"/>
</dbReference>
<dbReference type="RefSeq" id="WP_312892655.1">
    <property type="nucleotide sequence ID" value="NZ_JACBZD010000001.1"/>
</dbReference>
<feature type="region of interest" description="Disordered" evidence="1">
    <location>
        <begin position="49"/>
        <end position="97"/>
    </location>
</feature>
<name>A0A853A7M8_9ACTN</name>
<dbReference type="InterPro" id="IPR011042">
    <property type="entry name" value="6-blade_b-propeller_TolB-like"/>
</dbReference>
<organism evidence="3 4">
    <name type="scientific">Allostreptomyces psammosilenae</name>
    <dbReference type="NCBI Taxonomy" id="1892865"/>
    <lineage>
        <taxon>Bacteria</taxon>
        <taxon>Bacillati</taxon>
        <taxon>Actinomycetota</taxon>
        <taxon>Actinomycetes</taxon>
        <taxon>Kitasatosporales</taxon>
        <taxon>Streptomycetaceae</taxon>
        <taxon>Allostreptomyces</taxon>
    </lineage>
</organism>
<reference evidence="3 4" key="1">
    <citation type="submission" date="2020-07" db="EMBL/GenBank/DDBJ databases">
        <title>Sequencing the genomes of 1000 actinobacteria strains.</title>
        <authorList>
            <person name="Klenk H.-P."/>
        </authorList>
    </citation>
    <scope>NUCLEOTIDE SEQUENCE [LARGE SCALE GENOMIC DNA]</scope>
    <source>
        <strain evidence="3 4">DSM 42178</strain>
    </source>
</reference>
<dbReference type="Pfam" id="PF07995">
    <property type="entry name" value="GSDH"/>
    <property type="match status" value="1"/>
</dbReference>
<feature type="region of interest" description="Disordered" evidence="1">
    <location>
        <begin position="1"/>
        <end position="28"/>
    </location>
</feature>
<evidence type="ECO:0000259" key="2">
    <source>
        <dbReference type="Pfam" id="PF07995"/>
    </source>
</evidence>
<dbReference type="Gene3D" id="2.120.10.30">
    <property type="entry name" value="TolB, C-terminal domain"/>
    <property type="match status" value="1"/>
</dbReference>
<gene>
    <name evidence="3" type="ORF">FHU37_003491</name>
</gene>
<evidence type="ECO:0000313" key="3">
    <source>
        <dbReference type="EMBL" id="NYI06548.1"/>
    </source>
</evidence>
<sequence>MPTPPHPPPTTTTGPVGAGGPPPRRPWHTLARRATAAAAALLALAAPAACTSPGSDGDGAASPTGAATPSATAGAPSPTGSATATATGEAGPDGVARPELADTVATGLTTPWGIAFLPDGRAVVGERDTGRLLLVAPEGGEVAEAGTVPGVATAPGGEGGLLGLAVPPDFADDPRLYVQYTTGEDNRIAVLPYRESDASFGEPEPLVTGIPANVYHNGGRLAFGPDGMLYATTGDAGDRSRAQDLDSPAGKILRMTPQGRPAPGNPFEDSLVYSYGHRNVEGLAWDADGRLWVTEFGDQRRDELNLVTPGGNYGWPMAEGTLGGGTGLVDPVVEWGTDEAGPVGIAVVGGSAWIGAVTGERLWQVPLRGEEAAGEAVDHLVGEYGRLRTVVAAPDGSLWVTTSNTDGRGEPREGDDRILRLTVS</sequence>
<proteinExistence type="predicted"/>
<protein>
    <submittedName>
        <fullName evidence="3">Glucose/arabinose dehydrogenase</fullName>
    </submittedName>
</protein>
<dbReference type="AlphaFoldDB" id="A0A853A7M8"/>
<evidence type="ECO:0000313" key="4">
    <source>
        <dbReference type="Proteomes" id="UP000567795"/>
    </source>
</evidence>
<evidence type="ECO:0000256" key="1">
    <source>
        <dbReference type="SAM" id="MobiDB-lite"/>
    </source>
</evidence>
<dbReference type="PANTHER" id="PTHR19328:SF13">
    <property type="entry name" value="HIPL1 PROTEIN"/>
    <property type="match status" value="1"/>
</dbReference>
<dbReference type="EMBL" id="JACBZD010000001">
    <property type="protein sequence ID" value="NYI06548.1"/>
    <property type="molecule type" value="Genomic_DNA"/>
</dbReference>
<comment type="caution">
    <text evidence="3">The sequence shown here is derived from an EMBL/GenBank/DDBJ whole genome shotgun (WGS) entry which is preliminary data.</text>
</comment>